<feature type="transmembrane region" description="Helical" evidence="16">
    <location>
        <begin position="79"/>
        <end position="97"/>
    </location>
</feature>
<proteinExistence type="inferred from homology"/>
<dbReference type="InterPro" id="IPR050269">
    <property type="entry name" value="ComplexI_Subunit6"/>
</dbReference>
<evidence type="ECO:0000256" key="16">
    <source>
        <dbReference type="SAM" id="Phobius"/>
    </source>
</evidence>
<protein>
    <recommendedName>
        <fullName evidence="4">NADH-ubiquinone oxidoreductase chain 6</fullName>
        <ecNumber evidence="3">7.1.1.2</ecNumber>
    </recommendedName>
    <alternativeName>
        <fullName evidence="14">NADH dehydrogenase subunit 6</fullName>
    </alternativeName>
</protein>
<evidence type="ECO:0000256" key="4">
    <source>
        <dbReference type="ARBA" id="ARBA00021095"/>
    </source>
</evidence>
<dbReference type="GO" id="GO:0031966">
    <property type="term" value="C:mitochondrial membrane"/>
    <property type="evidence" value="ECO:0007669"/>
    <property type="project" value="UniProtKB-SubCell"/>
</dbReference>
<dbReference type="AlphaFoldDB" id="A0A565D7C2"/>
<keyword evidence="13 16" id="KW-0472">Membrane</keyword>
<keyword evidence="9" id="KW-0249">Electron transport</keyword>
<keyword evidence="7 16" id="KW-0812">Transmembrane</keyword>
<evidence type="ECO:0000256" key="9">
    <source>
        <dbReference type="ARBA" id="ARBA00022982"/>
    </source>
</evidence>
<feature type="transmembrane region" description="Helical" evidence="16">
    <location>
        <begin position="136"/>
        <end position="154"/>
    </location>
</feature>
<feature type="transmembrane region" description="Helical" evidence="16">
    <location>
        <begin position="21"/>
        <end position="41"/>
    </location>
</feature>
<evidence type="ECO:0000256" key="5">
    <source>
        <dbReference type="ARBA" id="ARBA00022448"/>
    </source>
</evidence>
<accession>A0A565D7C2</accession>
<keyword evidence="11" id="KW-0520">NAD</keyword>
<dbReference type="GO" id="GO:0008137">
    <property type="term" value="F:NADH dehydrogenase (ubiquinone) activity"/>
    <property type="evidence" value="ECO:0007669"/>
    <property type="project" value="UniProtKB-EC"/>
</dbReference>
<keyword evidence="10 16" id="KW-1133">Transmembrane helix</keyword>
<feature type="transmembrane region" description="Helical" evidence="16">
    <location>
        <begin position="47"/>
        <end position="67"/>
    </location>
</feature>
<name>A0A565D7C2_9HEMI</name>
<dbReference type="PANTHER" id="PTHR11435">
    <property type="entry name" value="NADH UBIQUINONE OXIDOREDUCTASE SUBUNIT ND6"/>
    <property type="match status" value="1"/>
</dbReference>
<evidence type="ECO:0000256" key="10">
    <source>
        <dbReference type="ARBA" id="ARBA00022989"/>
    </source>
</evidence>
<gene>
    <name evidence="17" type="primary">nad6</name>
</gene>
<evidence type="ECO:0000256" key="1">
    <source>
        <dbReference type="ARBA" id="ARBA00004225"/>
    </source>
</evidence>
<keyword evidence="8" id="KW-1278">Translocase</keyword>
<evidence type="ECO:0000313" key="17">
    <source>
        <dbReference type="EMBL" id="AZZ89060.1"/>
    </source>
</evidence>
<keyword evidence="12 17" id="KW-0496">Mitochondrion</keyword>
<organism evidence="17">
    <name type="scientific">Plectoderini sp. SX-2018</name>
    <dbReference type="NCBI Taxonomy" id="2507541"/>
    <lineage>
        <taxon>Eukaryota</taxon>
        <taxon>Metazoa</taxon>
        <taxon>Ecdysozoa</taxon>
        <taxon>Arthropoda</taxon>
        <taxon>Hexapoda</taxon>
        <taxon>Insecta</taxon>
        <taxon>Pterygota</taxon>
        <taxon>Neoptera</taxon>
        <taxon>Paraneoptera</taxon>
        <taxon>Hemiptera</taxon>
        <taxon>Auchenorrhyncha</taxon>
        <taxon>Fulgoroidea</taxon>
        <taxon>Achilidae</taxon>
    </lineage>
</organism>
<evidence type="ECO:0000256" key="3">
    <source>
        <dbReference type="ARBA" id="ARBA00012944"/>
    </source>
</evidence>
<geneLocation type="mitochondrion" evidence="17"/>
<reference evidence="17" key="1">
    <citation type="submission" date="2018-05" db="EMBL/GenBank/DDBJ databases">
        <title>Complete sequence and characterization of the mitochondrial genome of Achilidae,using next generation sequencing.</title>
        <authorList>
            <person name="Xu S."/>
        </authorList>
    </citation>
    <scope>NUCLEOTIDE SEQUENCE</scope>
</reference>
<evidence type="ECO:0000256" key="6">
    <source>
        <dbReference type="ARBA" id="ARBA00022660"/>
    </source>
</evidence>
<sequence length="167" mass="19448">MKTLTMAIWMNSFISPFMKHPLSLGFFLMMQTIFMCMHSSMLMSSSWYGYIMFITMIGGLMIMFMYMSSIASNEKFYMINNKINLIILMTILILMFTNKDSTLEETTKMMENKILIINNEEMKSTSKFMMKYKSNLTIITMVTLLITMISVTNISSTFEGPLKKTYV</sequence>
<evidence type="ECO:0000256" key="8">
    <source>
        <dbReference type="ARBA" id="ARBA00022967"/>
    </source>
</evidence>
<evidence type="ECO:0000256" key="13">
    <source>
        <dbReference type="ARBA" id="ARBA00023136"/>
    </source>
</evidence>
<keyword evidence="6" id="KW-0679">Respiratory chain</keyword>
<keyword evidence="5" id="KW-0813">Transport</keyword>
<evidence type="ECO:0000256" key="11">
    <source>
        <dbReference type="ARBA" id="ARBA00023027"/>
    </source>
</evidence>
<evidence type="ECO:0000256" key="15">
    <source>
        <dbReference type="ARBA" id="ARBA00049551"/>
    </source>
</evidence>
<dbReference type="PANTHER" id="PTHR11435:SF1">
    <property type="entry name" value="NADH-UBIQUINONE OXIDOREDUCTASE CHAIN 6"/>
    <property type="match status" value="1"/>
</dbReference>
<comment type="catalytic activity">
    <reaction evidence="15">
        <text>a ubiquinone + NADH + 5 H(+)(in) = a ubiquinol + NAD(+) + 4 H(+)(out)</text>
        <dbReference type="Rhea" id="RHEA:29091"/>
        <dbReference type="Rhea" id="RHEA-COMP:9565"/>
        <dbReference type="Rhea" id="RHEA-COMP:9566"/>
        <dbReference type="ChEBI" id="CHEBI:15378"/>
        <dbReference type="ChEBI" id="CHEBI:16389"/>
        <dbReference type="ChEBI" id="CHEBI:17976"/>
        <dbReference type="ChEBI" id="CHEBI:57540"/>
        <dbReference type="ChEBI" id="CHEBI:57945"/>
        <dbReference type="EC" id="7.1.1.2"/>
    </reaction>
</comment>
<comment type="subcellular location">
    <subcellularLocation>
        <location evidence="1">Mitochondrion membrane</location>
        <topology evidence="1">Multi-pass membrane protein</topology>
    </subcellularLocation>
</comment>
<evidence type="ECO:0000256" key="2">
    <source>
        <dbReference type="ARBA" id="ARBA00005698"/>
    </source>
</evidence>
<comment type="similarity">
    <text evidence="2">Belongs to the complex I subunit 6 family.</text>
</comment>
<evidence type="ECO:0000256" key="14">
    <source>
        <dbReference type="ARBA" id="ARBA00031019"/>
    </source>
</evidence>
<dbReference type="EMBL" id="MH324930">
    <property type="protein sequence ID" value="AZZ89060.1"/>
    <property type="molecule type" value="Genomic_DNA"/>
</dbReference>
<evidence type="ECO:0000256" key="7">
    <source>
        <dbReference type="ARBA" id="ARBA00022692"/>
    </source>
</evidence>
<dbReference type="EC" id="7.1.1.2" evidence="3"/>
<evidence type="ECO:0000256" key="12">
    <source>
        <dbReference type="ARBA" id="ARBA00023128"/>
    </source>
</evidence>